<reference evidence="3" key="1">
    <citation type="submission" date="2020-04" db="EMBL/GenBank/DDBJ databases">
        <authorList>
            <person name="Alioto T."/>
            <person name="Alioto T."/>
            <person name="Gomez Garrido J."/>
        </authorList>
    </citation>
    <scope>NUCLEOTIDE SEQUENCE</scope>
    <source>
        <strain evidence="3">A484AB</strain>
    </source>
</reference>
<dbReference type="EMBL" id="CACRXK020004137">
    <property type="protein sequence ID" value="CAB4001621.1"/>
    <property type="molecule type" value="Genomic_DNA"/>
</dbReference>
<dbReference type="OrthoDB" id="10056446at2759"/>
<sequence>MSVVREDESLDSSVTEDYPIIQPEEHSILSEIGDAYFISVSDLSHLFKQWLTALKIRYWIDFGSNVNYIVDWLRITSKDSDGDLVELIIDLYQFHDDENSSTAANGKHHLFTVTVYIAEQIYGEKLDLSNVSFDVLNDVDSSDCDEDVEGIEENLILKQPSTKSPKVRRRRSKALSSPRHNTTKMPPGACHRRKMQRKSSVHSTLPTHSNGSINQKQIIDFIESISNRVNKLEQLMIKIDSTLATTDVEILDIQSNLSNTKKELSESLTSHLKHELRVIKDSQNNNKDETNNRFVKAETEIKRLQGRIGSLVEEKSQLLKRVAFLENSNAKLHEEITSNHTEPQDQQVNNHISQSETKPQEEKVPGAIDSTAAKASNKNNENQEQVQDQSPEYDFVILCDSNRKYINADQLYPKGNNKVIPCGNTAKAIDILTSPRFTVKHGIIINTGVNDLESLSPKDIIESQTCLVNIATTNFPDKKIIMSSITPRRDDLDKFVFEVNKAVAQNICKIPNVVLVDNGNLRSKDQFYFDTKHSSRRHGIPLFATNLKNGIRKSLGINNRRISGQHRFPYPKSNHGSSWSDVVKQNPPLNNSPNQSTISEVKNHLVDLTSMFKQFLQTTVNPSAQPPFHNYPAPQPNNLFPPSPPLFPPPFPPSGLVYGNPQFGT</sequence>
<accession>A0A6S7I4H0</accession>
<evidence type="ECO:0000256" key="2">
    <source>
        <dbReference type="SAM" id="MobiDB-lite"/>
    </source>
</evidence>
<feature type="compositionally biased region" description="Polar residues" evidence="2">
    <location>
        <begin position="201"/>
        <end position="210"/>
    </location>
</feature>
<protein>
    <submittedName>
        <fullName evidence="3">Uncharacterized protein</fullName>
    </submittedName>
</protein>
<organism evidence="3 4">
    <name type="scientific">Paramuricea clavata</name>
    <name type="common">Red gorgonian</name>
    <name type="synonym">Violescent sea-whip</name>
    <dbReference type="NCBI Taxonomy" id="317549"/>
    <lineage>
        <taxon>Eukaryota</taxon>
        <taxon>Metazoa</taxon>
        <taxon>Cnidaria</taxon>
        <taxon>Anthozoa</taxon>
        <taxon>Octocorallia</taxon>
        <taxon>Malacalcyonacea</taxon>
        <taxon>Plexauridae</taxon>
        <taxon>Paramuricea</taxon>
    </lineage>
</organism>
<gene>
    <name evidence="3" type="ORF">PACLA_8A039541</name>
</gene>
<evidence type="ECO:0000313" key="4">
    <source>
        <dbReference type="Proteomes" id="UP001152795"/>
    </source>
</evidence>
<dbReference type="AlphaFoldDB" id="A0A6S7I4H0"/>
<dbReference type="Proteomes" id="UP001152795">
    <property type="component" value="Unassembled WGS sequence"/>
</dbReference>
<dbReference type="SUPFAM" id="SSF52266">
    <property type="entry name" value="SGNH hydrolase"/>
    <property type="match status" value="1"/>
</dbReference>
<keyword evidence="1" id="KW-0175">Coiled coil</keyword>
<dbReference type="InterPro" id="IPR036514">
    <property type="entry name" value="SGNH_hydro_sf"/>
</dbReference>
<comment type="caution">
    <text evidence="3">The sequence shown here is derived from an EMBL/GenBank/DDBJ whole genome shotgun (WGS) entry which is preliminary data.</text>
</comment>
<feature type="compositionally biased region" description="Basic residues" evidence="2">
    <location>
        <begin position="190"/>
        <end position="200"/>
    </location>
</feature>
<evidence type="ECO:0000313" key="3">
    <source>
        <dbReference type="EMBL" id="CAB4001621.1"/>
    </source>
</evidence>
<dbReference type="Gene3D" id="3.40.50.1110">
    <property type="entry name" value="SGNH hydrolase"/>
    <property type="match status" value="1"/>
</dbReference>
<feature type="region of interest" description="Disordered" evidence="2">
    <location>
        <begin position="563"/>
        <end position="595"/>
    </location>
</feature>
<feature type="coiled-coil region" evidence="1">
    <location>
        <begin position="280"/>
        <end position="335"/>
    </location>
</feature>
<feature type="compositionally biased region" description="Low complexity" evidence="2">
    <location>
        <begin position="585"/>
        <end position="595"/>
    </location>
</feature>
<name>A0A6S7I4H0_PARCT</name>
<proteinExistence type="predicted"/>
<feature type="compositionally biased region" description="Polar residues" evidence="2">
    <location>
        <begin position="338"/>
        <end position="357"/>
    </location>
</feature>
<keyword evidence="4" id="KW-1185">Reference proteome</keyword>
<feature type="region of interest" description="Disordered" evidence="2">
    <location>
        <begin position="159"/>
        <end position="210"/>
    </location>
</feature>
<evidence type="ECO:0000256" key="1">
    <source>
        <dbReference type="SAM" id="Coils"/>
    </source>
</evidence>
<feature type="compositionally biased region" description="Polar residues" evidence="2">
    <location>
        <begin position="174"/>
        <end position="184"/>
    </location>
</feature>
<feature type="region of interest" description="Disordered" evidence="2">
    <location>
        <begin position="338"/>
        <end position="365"/>
    </location>
</feature>